<dbReference type="NCBIfam" id="TIGR01704">
    <property type="entry name" value="MTA_SAH-Nsdase"/>
    <property type="match status" value="1"/>
</dbReference>
<feature type="domain" description="Nucleoside phosphorylase" evidence="7">
    <location>
        <begin position="2"/>
        <end position="226"/>
    </location>
</feature>
<evidence type="ECO:0000256" key="5">
    <source>
        <dbReference type="ARBA" id="ARBA00050313"/>
    </source>
</evidence>
<sequence length="232" mass="24957">MLGIIGAMQEEVEILKNDIEQLEVKKHAHVEVYTGKLYGYDIVLMQSGIGKVNAALTTAVLMEHYQPEAIINTGSAGGLGQGLQVGDIVISQDVLHHDVDATEFGYELGQVPGMPKTYTADQGLMTLTEEAIKQNDLNAHIGLIVSGDSFIGSLEKKEKIISNFPDVLAVEMEAAAVAQVCHQYGAPFIITRAVSDLANGEAEMTFEEFLKVACVSSSKIVKSLIETFAATK</sequence>
<dbReference type="EMBL" id="SCWE01000001">
    <property type="protein sequence ID" value="TDM02849.1"/>
    <property type="molecule type" value="Genomic_DNA"/>
</dbReference>
<dbReference type="GO" id="GO:0019509">
    <property type="term" value="P:L-methionine salvage from methylthioadenosine"/>
    <property type="evidence" value="ECO:0007669"/>
    <property type="project" value="UniProtKB-UniRule"/>
</dbReference>
<evidence type="ECO:0000256" key="6">
    <source>
        <dbReference type="HAMAP-Rule" id="MF_01684"/>
    </source>
</evidence>
<dbReference type="RefSeq" id="WP_133428937.1">
    <property type="nucleotide sequence ID" value="NZ_BMCC01000002.1"/>
</dbReference>
<dbReference type="PANTHER" id="PTHR46832">
    <property type="entry name" value="5'-METHYLTHIOADENOSINE/S-ADENOSYLHOMOCYSTEINE NUCLEOSIDASE"/>
    <property type="match status" value="1"/>
</dbReference>
<dbReference type="SUPFAM" id="SSF53167">
    <property type="entry name" value="Purine and uridine phosphorylases"/>
    <property type="match status" value="1"/>
</dbReference>
<dbReference type="InterPro" id="IPR035994">
    <property type="entry name" value="Nucleoside_phosphorylase_sf"/>
</dbReference>
<feature type="binding site" evidence="6">
    <location>
        <position position="151"/>
    </location>
    <ligand>
        <name>substrate</name>
    </ligand>
</feature>
<feature type="active site" description="Proton donor" evidence="6">
    <location>
        <position position="196"/>
    </location>
</feature>
<dbReference type="EC" id="3.2.2.9" evidence="6"/>
<evidence type="ECO:0000259" key="7">
    <source>
        <dbReference type="Pfam" id="PF01048"/>
    </source>
</evidence>
<dbReference type="OrthoDB" id="9792278at2"/>
<dbReference type="GO" id="GO:0019284">
    <property type="term" value="P:L-methionine salvage from S-adenosylmethionine"/>
    <property type="evidence" value="ECO:0007669"/>
    <property type="project" value="TreeGrafter"/>
</dbReference>
<dbReference type="GO" id="GO:0008782">
    <property type="term" value="F:adenosylhomocysteine nucleosidase activity"/>
    <property type="evidence" value="ECO:0007669"/>
    <property type="project" value="UniProtKB-UniRule"/>
</dbReference>
<dbReference type="InterPro" id="IPR000845">
    <property type="entry name" value="Nucleoside_phosphorylase_d"/>
</dbReference>
<keyword evidence="2 6" id="KW-0028">Amino-acid biosynthesis</keyword>
<comment type="catalytic activity">
    <reaction evidence="6">
        <text>S-adenosyl-L-homocysteine + H2O = S-(5-deoxy-D-ribos-5-yl)-L-homocysteine + adenine</text>
        <dbReference type="Rhea" id="RHEA:17805"/>
        <dbReference type="ChEBI" id="CHEBI:15377"/>
        <dbReference type="ChEBI" id="CHEBI:16708"/>
        <dbReference type="ChEBI" id="CHEBI:57856"/>
        <dbReference type="ChEBI" id="CHEBI:58195"/>
        <dbReference type="EC" id="3.2.2.9"/>
    </reaction>
</comment>
<evidence type="ECO:0000313" key="8">
    <source>
        <dbReference type="EMBL" id="TDM02849.1"/>
    </source>
</evidence>
<accession>A0A4R6BM11</accession>
<comment type="function">
    <text evidence="6">Catalyzes the irreversible cleavage of the glycosidic bond in both 5'-methylthioadenosine (MTA) and S-adenosylhomocysteine (SAH/AdoHcy) to adenine and the corresponding thioribose, 5'-methylthioribose and S-ribosylhomocysteine, respectively. Also cleaves 5'-deoxyadenosine, a toxic by-product of radical S-adenosylmethionine (SAM) enzymes, into 5-deoxyribose and adenine.</text>
</comment>
<comment type="catalytic activity">
    <reaction evidence="5">
        <text>5'-deoxyadenosine + H2O = 5-deoxy-D-ribose + adenine</text>
        <dbReference type="Rhea" id="RHEA:29859"/>
        <dbReference type="ChEBI" id="CHEBI:15377"/>
        <dbReference type="ChEBI" id="CHEBI:16708"/>
        <dbReference type="ChEBI" id="CHEBI:17319"/>
        <dbReference type="ChEBI" id="CHEBI:149540"/>
        <dbReference type="EC" id="3.2.2.9"/>
    </reaction>
    <physiologicalReaction direction="left-to-right" evidence="5">
        <dbReference type="Rhea" id="RHEA:29860"/>
    </physiologicalReaction>
</comment>
<keyword evidence="3 6" id="KW-0378">Hydrolase</keyword>
<dbReference type="GO" id="GO:0008930">
    <property type="term" value="F:methylthioadenosine nucleosidase activity"/>
    <property type="evidence" value="ECO:0007669"/>
    <property type="project" value="UniProtKB-UniRule"/>
</dbReference>
<dbReference type="FunFam" id="3.40.50.1580:FF:000001">
    <property type="entry name" value="MTA/SAH nucleosidase family protein"/>
    <property type="match status" value="1"/>
</dbReference>
<dbReference type="Pfam" id="PF01048">
    <property type="entry name" value="PNP_UDP_1"/>
    <property type="match status" value="1"/>
</dbReference>
<dbReference type="AlphaFoldDB" id="A0A4R6BM11"/>
<keyword evidence="4 6" id="KW-0486">Methionine biosynthesis</keyword>
<protein>
    <recommendedName>
        <fullName evidence="6">5'-methylthioadenosine/S-adenosylhomocysteine nucleosidase</fullName>
        <shortName evidence="6">MTA/SAH nucleosidase</shortName>
        <shortName evidence="6">MTAN</shortName>
        <ecNumber evidence="6">3.2.2.9</ecNumber>
    </recommendedName>
    <alternativeName>
        <fullName evidence="6">5'-deoxyadenosine nucleosidase</fullName>
        <shortName evidence="6">DOA nucleosidase</shortName>
        <shortName evidence="6">dAdo nucleosidase</shortName>
    </alternativeName>
    <alternativeName>
        <fullName evidence="6">5'-methylthioadenosine nucleosidase</fullName>
        <shortName evidence="6">MTA nucleosidase</shortName>
    </alternativeName>
    <alternativeName>
        <fullName evidence="6">S-adenosylhomocysteine nucleosidase</fullName>
        <shortName evidence="6">AdoHcy nucleosidase</shortName>
        <shortName evidence="6">SAH nucleosidase</shortName>
        <shortName evidence="6">SRH nucleosidase</shortName>
    </alternativeName>
</protein>
<gene>
    <name evidence="6" type="primary">mtnN</name>
    <name evidence="8" type="ORF">ERX37_01810</name>
</gene>
<dbReference type="UniPathway" id="UPA00904">
    <property type="reaction ID" value="UER00871"/>
</dbReference>
<comment type="similarity">
    <text evidence="6">Belongs to the PNP/UDP phosphorylase family. MtnN subfamily.</text>
</comment>
<dbReference type="Proteomes" id="UP000295328">
    <property type="component" value="Unassembled WGS sequence"/>
</dbReference>
<reference evidence="8 9" key="1">
    <citation type="submission" date="2019-01" db="EMBL/GenBank/DDBJ databases">
        <title>Draft genome sequences of the type strains of six Macrococcus species.</title>
        <authorList>
            <person name="Mazhar S."/>
            <person name="Altermann E."/>
            <person name="Hill C."/>
            <person name="Mcauliffe O."/>
        </authorList>
    </citation>
    <scope>NUCLEOTIDE SEQUENCE [LARGE SCALE GENOMIC DNA]</scope>
    <source>
        <strain evidence="8 9">CCM4809</strain>
    </source>
</reference>
<dbReference type="Gene3D" id="3.40.50.1580">
    <property type="entry name" value="Nucleoside phosphorylase domain"/>
    <property type="match status" value="1"/>
</dbReference>
<dbReference type="GO" id="GO:0009164">
    <property type="term" value="P:nucleoside catabolic process"/>
    <property type="evidence" value="ECO:0007669"/>
    <property type="project" value="InterPro"/>
</dbReference>
<feature type="binding site" evidence="6">
    <location>
        <position position="77"/>
    </location>
    <ligand>
        <name>substrate</name>
    </ligand>
</feature>
<dbReference type="NCBIfam" id="NF004079">
    <property type="entry name" value="PRK05584.1"/>
    <property type="match status" value="1"/>
</dbReference>
<keyword evidence="8" id="KW-0326">Glycosidase</keyword>
<comment type="pathway">
    <text evidence="1 6">Amino-acid biosynthesis; L-methionine biosynthesis via salvage pathway; S-methyl-5-thio-alpha-D-ribose 1-phosphate from S-methyl-5'-thioadenosine (hydrolase route): step 1/2.</text>
</comment>
<keyword evidence="9" id="KW-1185">Reference proteome</keyword>
<feature type="binding site" evidence="6">
    <location>
        <begin position="172"/>
        <end position="173"/>
    </location>
    <ligand>
        <name>substrate</name>
    </ligand>
</feature>
<evidence type="ECO:0000313" key="9">
    <source>
        <dbReference type="Proteomes" id="UP000295328"/>
    </source>
</evidence>
<evidence type="ECO:0000256" key="1">
    <source>
        <dbReference type="ARBA" id="ARBA00004945"/>
    </source>
</evidence>
<dbReference type="PANTHER" id="PTHR46832:SF1">
    <property type="entry name" value="5'-METHYLTHIOADENOSINE_S-ADENOSYLHOMOCYSTEINE NUCLEOSIDASE"/>
    <property type="match status" value="1"/>
</dbReference>
<comment type="catalytic activity">
    <reaction evidence="6">
        <text>S-methyl-5'-thioadenosine + H2O = 5-(methylsulfanyl)-D-ribose + adenine</text>
        <dbReference type="Rhea" id="RHEA:13617"/>
        <dbReference type="ChEBI" id="CHEBI:15377"/>
        <dbReference type="ChEBI" id="CHEBI:16708"/>
        <dbReference type="ChEBI" id="CHEBI:17509"/>
        <dbReference type="ChEBI" id="CHEBI:78440"/>
        <dbReference type="EC" id="3.2.2.9"/>
    </reaction>
</comment>
<proteinExistence type="inferred from homology"/>
<feature type="active site" description="Proton acceptor" evidence="6">
    <location>
        <position position="11"/>
    </location>
</feature>
<evidence type="ECO:0000256" key="4">
    <source>
        <dbReference type="ARBA" id="ARBA00023167"/>
    </source>
</evidence>
<dbReference type="CDD" id="cd09008">
    <property type="entry name" value="MTAN"/>
    <property type="match status" value="1"/>
</dbReference>
<evidence type="ECO:0000256" key="2">
    <source>
        <dbReference type="ARBA" id="ARBA00022605"/>
    </source>
</evidence>
<dbReference type="GO" id="GO:0005829">
    <property type="term" value="C:cytosol"/>
    <property type="evidence" value="ECO:0007669"/>
    <property type="project" value="TreeGrafter"/>
</dbReference>
<comment type="caution">
    <text evidence="8">The sequence shown here is derived from an EMBL/GenBank/DDBJ whole genome shotgun (WGS) entry which is preliminary data.</text>
</comment>
<evidence type="ECO:0000256" key="3">
    <source>
        <dbReference type="ARBA" id="ARBA00022801"/>
    </source>
</evidence>
<dbReference type="HAMAP" id="MF_01684">
    <property type="entry name" value="Salvage_MtnN"/>
    <property type="match status" value="1"/>
</dbReference>
<dbReference type="InterPro" id="IPR010049">
    <property type="entry name" value="MTA_SAH_Nsdase"/>
</dbReference>
<organism evidence="8 9">
    <name type="scientific">Macrococcus hajekii</name>
    <dbReference type="NCBI Taxonomy" id="198482"/>
    <lineage>
        <taxon>Bacteria</taxon>
        <taxon>Bacillati</taxon>
        <taxon>Bacillota</taxon>
        <taxon>Bacilli</taxon>
        <taxon>Bacillales</taxon>
        <taxon>Staphylococcaceae</taxon>
        <taxon>Macrococcus</taxon>
    </lineage>
</organism>
<name>A0A4R6BM11_9STAP</name>